<organism evidence="2">
    <name type="scientific">Darwinula stevensoni</name>
    <dbReference type="NCBI Taxonomy" id="69355"/>
    <lineage>
        <taxon>Eukaryota</taxon>
        <taxon>Metazoa</taxon>
        <taxon>Ecdysozoa</taxon>
        <taxon>Arthropoda</taxon>
        <taxon>Crustacea</taxon>
        <taxon>Oligostraca</taxon>
        <taxon>Ostracoda</taxon>
        <taxon>Podocopa</taxon>
        <taxon>Podocopida</taxon>
        <taxon>Darwinulocopina</taxon>
        <taxon>Darwinuloidea</taxon>
        <taxon>Darwinulidae</taxon>
        <taxon>Darwinula</taxon>
    </lineage>
</organism>
<reference evidence="2" key="1">
    <citation type="submission" date="2020-11" db="EMBL/GenBank/DDBJ databases">
        <authorList>
            <person name="Tran Van P."/>
        </authorList>
    </citation>
    <scope>NUCLEOTIDE SEQUENCE</scope>
</reference>
<dbReference type="Proteomes" id="UP000677054">
    <property type="component" value="Unassembled WGS sequence"/>
</dbReference>
<dbReference type="EMBL" id="CAJPEV010016497">
    <property type="protein sequence ID" value="CAG0907362.1"/>
    <property type="molecule type" value="Genomic_DNA"/>
</dbReference>
<dbReference type="AlphaFoldDB" id="A0A7R9FU59"/>
<dbReference type="Gene3D" id="3.40.50.1110">
    <property type="entry name" value="SGNH hydrolase"/>
    <property type="match status" value="1"/>
</dbReference>
<dbReference type="OrthoDB" id="8300464at2759"/>
<name>A0A7R9FU59_9CRUS</name>
<dbReference type="InterPro" id="IPR013830">
    <property type="entry name" value="SGNH_hydro"/>
</dbReference>
<dbReference type="EMBL" id="LR916015">
    <property type="protein sequence ID" value="CAD7255061.1"/>
    <property type="molecule type" value="Genomic_DNA"/>
</dbReference>
<dbReference type="SUPFAM" id="SSF52266">
    <property type="entry name" value="SGNH hydrolase"/>
    <property type="match status" value="1"/>
</dbReference>
<evidence type="ECO:0000259" key="1">
    <source>
        <dbReference type="Pfam" id="PF13472"/>
    </source>
</evidence>
<feature type="non-terminal residue" evidence="2">
    <location>
        <position position="69"/>
    </location>
</feature>
<evidence type="ECO:0000313" key="2">
    <source>
        <dbReference type="EMBL" id="CAD7255061.1"/>
    </source>
</evidence>
<dbReference type="InterPro" id="IPR036514">
    <property type="entry name" value="SGNH_hydro_sf"/>
</dbReference>
<protein>
    <recommendedName>
        <fullName evidence="1">SGNH hydrolase-type esterase domain-containing protein</fullName>
    </recommendedName>
</protein>
<evidence type="ECO:0000313" key="3">
    <source>
        <dbReference type="Proteomes" id="UP000677054"/>
    </source>
</evidence>
<sequence>MPYTAINAGLSGETTSGGKNRIDWVLKQKVDVFVLELGANDVLRGLDLKETESNLRAILDKVKASNPDV</sequence>
<accession>A0A7R9FU59</accession>
<dbReference type="Pfam" id="PF13472">
    <property type="entry name" value="Lipase_GDSL_2"/>
    <property type="match status" value="1"/>
</dbReference>
<proteinExistence type="predicted"/>
<keyword evidence="3" id="KW-1185">Reference proteome</keyword>
<feature type="domain" description="SGNH hydrolase-type esterase" evidence="1">
    <location>
        <begin position="4"/>
        <end position="69"/>
    </location>
</feature>
<gene>
    <name evidence="2" type="ORF">DSTB1V02_LOCUS14806</name>
</gene>